<gene>
    <name evidence="5" type="ORF">ATE80_25660</name>
</gene>
<evidence type="ECO:0000256" key="3">
    <source>
        <dbReference type="ARBA" id="ARBA00023163"/>
    </source>
</evidence>
<dbReference type="SMART" id="SM00345">
    <property type="entry name" value="HTH_GNTR"/>
    <property type="match status" value="1"/>
</dbReference>
<dbReference type="InterPro" id="IPR000524">
    <property type="entry name" value="Tscrpt_reg_HTH_GntR"/>
</dbReference>
<evidence type="ECO:0000256" key="2">
    <source>
        <dbReference type="ARBA" id="ARBA00023125"/>
    </source>
</evidence>
<dbReference type="PANTHER" id="PTHR44846">
    <property type="entry name" value="MANNOSYL-D-GLYCERATE TRANSPORT/METABOLISM SYSTEM REPRESSOR MNGR-RELATED"/>
    <property type="match status" value="1"/>
</dbReference>
<dbReference type="GO" id="GO:0003677">
    <property type="term" value="F:DNA binding"/>
    <property type="evidence" value="ECO:0007669"/>
    <property type="project" value="UniProtKB-KW"/>
</dbReference>
<evidence type="ECO:0000313" key="5">
    <source>
        <dbReference type="EMBL" id="KUH36074.1"/>
    </source>
</evidence>
<dbReference type="SUPFAM" id="SSF46785">
    <property type="entry name" value="Winged helix' DNA-binding domain"/>
    <property type="match status" value="1"/>
</dbReference>
<sequence>MTGPVASRHHEIADDLRNQIATSRIKPGERLPSEAVLASGYRVSTVTLRRALAVLQGEGLVEKIHGKGNFVRRPLRKIMYVGGWGMLDPWTAAEAALHITVRCATVRAHGHLAELLKVPAGSPLAEFFCVSHEGDAPHGLARIYIPRDLAPDGVLGDEPLCREAVTRFAVLSLPPAIVRETACARPPTPDEASTLRTNSTAPVLAITRVATDSTGRVVEAAFLVFPGDRVDAVFTTHAMTDERQTRA</sequence>
<reference evidence="5 6" key="1">
    <citation type="submission" date="2015-11" db="EMBL/GenBank/DDBJ databases">
        <title>Genome-wide analysis reveals the secondary metabolome in Streptomyces kanasensis ZX01.</title>
        <authorList>
            <person name="Zhang G."/>
            <person name="Han L."/>
            <person name="Feng J."/>
            <person name="Zhang X."/>
        </authorList>
    </citation>
    <scope>NUCLEOTIDE SEQUENCE [LARGE SCALE GENOMIC DNA]</scope>
    <source>
        <strain evidence="5 6">ZX01</strain>
    </source>
</reference>
<dbReference type="Pfam" id="PF07702">
    <property type="entry name" value="UTRA"/>
    <property type="match status" value="1"/>
</dbReference>
<dbReference type="InterPro" id="IPR011663">
    <property type="entry name" value="UTRA"/>
</dbReference>
<dbReference type="GO" id="GO:0045892">
    <property type="term" value="P:negative regulation of DNA-templated transcription"/>
    <property type="evidence" value="ECO:0007669"/>
    <property type="project" value="TreeGrafter"/>
</dbReference>
<dbReference type="Gene3D" id="3.40.1410.10">
    <property type="entry name" value="Chorismate lyase-like"/>
    <property type="match status" value="1"/>
</dbReference>
<dbReference type="Proteomes" id="UP000054011">
    <property type="component" value="Unassembled WGS sequence"/>
</dbReference>
<dbReference type="STRING" id="936756.ATE80_25660"/>
<dbReference type="CDD" id="cd07377">
    <property type="entry name" value="WHTH_GntR"/>
    <property type="match status" value="1"/>
</dbReference>
<dbReference type="InterPro" id="IPR028978">
    <property type="entry name" value="Chorismate_lyase_/UTRA_dom_sf"/>
</dbReference>
<organism evidence="5 6">
    <name type="scientific">Streptomyces kanasensis</name>
    <dbReference type="NCBI Taxonomy" id="936756"/>
    <lineage>
        <taxon>Bacteria</taxon>
        <taxon>Bacillati</taxon>
        <taxon>Actinomycetota</taxon>
        <taxon>Actinomycetes</taxon>
        <taxon>Kitasatosporales</taxon>
        <taxon>Streptomycetaceae</taxon>
        <taxon>Streptomyces</taxon>
    </lineage>
</organism>
<dbReference type="InterPro" id="IPR036390">
    <property type="entry name" value="WH_DNA-bd_sf"/>
</dbReference>
<dbReference type="Gene3D" id="1.10.10.10">
    <property type="entry name" value="Winged helix-like DNA-binding domain superfamily/Winged helix DNA-binding domain"/>
    <property type="match status" value="1"/>
</dbReference>
<dbReference type="OrthoDB" id="4537656at2"/>
<evidence type="ECO:0000313" key="6">
    <source>
        <dbReference type="Proteomes" id="UP000054011"/>
    </source>
</evidence>
<keyword evidence="2" id="KW-0238">DNA-binding</keyword>
<dbReference type="Pfam" id="PF00392">
    <property type="entry name" value="GntR"/>
    <property type="match status" value="1"/>
</dbReference>
<dbReference type="InterPro" id="IPR050679">
    <property type="entry name" value="Bact_HTH_transcr_reg"/>
</dbReference>
<name>A0A100Y1N7_9ACTN</name>
<dbReference type="SMART" id="SM00866">
    <property type="entry name" value="UTRA"/>
    <property type="match status" value="1"/>
</dbReference>
<dbReference type="GO" id="GO:0003700">
    <property type="term" value="F:DNA-binding transcription factor activity"/>
    <property type="evidence" value="ECO:0007669"/>
    <property type="project" value="InterPro"/>
</dbReference>
<evidence type="ECO:0000259" key="4">
    <source>
        <dbReference type="PROSITE" id="PS50949"/>
    </source>
</evidence>
<dbReference type="EMBL" id="LNSV01000094">
    <property type="protein sequence ID" value="KUH36074.1"/>
    <property type="molecule type" value="Genomic_DNA"/>
</dbReference>
<keyword evidence="3" id="KW-0804">Transcription</keyword>
<dbReference type="SUPFAM" id="SSF64288">
    <property type="entry name" value="Chorismate lyase-like"/>
    <property type="match status" value="1"/>
</dbReference>
<dbReference type="PANTHER" id="PTHR44846:SF17">
    <property type="entry name" value="GNTR-FAMILY TRANSCRIPTIONAL REGULATOR"/>
    <property type="match status" value="1"/>
</dbReference>
<dbReference type="RefSeq" id="WP_058944647.1">
    <property type="nucleotide sequence ID" value="NZ_LNSV01000094.1"/>
</dbReference>
<keyword evidence="1" id="KW-0805">Transcription regulation</keyword>
<accession>A0A100Y1N7</accession>
<dbReference type="AlphaFoldDB" id="A0A100Y1N7"/>
<keyword evidence="6" id="KW-1185">Reference proteome</keyword>
<comment type="caution">
    <text evidence="5">The sequence shown here is derived from an EMBL/GenBank/DDBJ whole genome shotgun (WGS) entry which is preliminary data.</text>
</comment>
<dbReference type="PRINTS" id="PR00035">
    <property type="entry name" value="HTHGNTR"/>
</dbReference>
<dbReference type="InterPro" id="IPR036388">
    <property type="entry name" value="WH-like_DNA-bd_sf"/>
</dbReference>
<protein>
    <submittedName>
        <fullName evidence="5">GntR family transcriptional regulator</fullName>
    </submittedName>
</protein>
<proteinExistence type="predicted"/>
<evidence type="ECO:0000256" key="1">
    <source>
        <dbReference type="ARBA" id="ARBA00023015"/>
    </source>
</evidence>
<feature type="domain" description="HTH gntR-type" evidence="4">
    <location>
        <begin position="6"/>
        <end position="74"/>
    </location>
</feature>
<dbReference type="PROSITE" id="PS50949">
    <property type="entry name" value="HTH_GNTR"/>
    <property type="match status" value="1"/>
</dbReference>